<evidence type="ECO:0000256" key="5">
    <source>
        <dbReference type="ARBA" id="ARBA00022917"/>
    </source>
</evidence>
<evidence type="ECO:0000313" key="9">
    <source>
        <dbReference type="EMBL" id="KAJ6394931.1"/>
    </source>
</evidence>
<dbReference type="Proteomes" id="UP001141253">
    <property type="component" value="Chromosome 1"/>
</dbReference>
<name>A0ABQ9C9Z8_9ROSI</name>
<dbReference type="EMBL" id="JAPFFI010000005">
    <property type="protein sequence ID" value="KAJ6394931.1"/>
    <property type="molecule type" value="Genomic_DNA"/>
</dbReference>
<organism evidence="9 10">
    <name type="scientific">Salix suchowensis</name>
    <dbReference type="NCBI Taxonomy" id="1278906"/>
    <lineage>
        <taxon>Eukaryota</taxon>
        <taxon>Viridiplantae</taxon>
        <taxon>Streptophyta</taxon>
        <taxon>Embryophyta</taxon>
        <taxon>Tracheophyta</taxon>
        <taxon>Spermatophyta</taxon>
        <taxon>Magnoliopsida</taxon>
        <taxon>eudicotyledons</taxon>
        <taxon>Gunneridae</taxon>
        <taxon>Pentapetalae</taxon>
        <taxon>rosids</taxon>
        <taxon>fabids</taxon>
        <taxon>Malpighiales</taxon>
        <taxon>Salicaceae</taxon>
        <taxon>Saliceae</taxon>
        <taxon>Salix</taxon>
    </lineage>
</organism>
<sequence length="245" mass="27376">MFREALKTGCYDLQAARDEYRLSCGSGGMNRDLVWRFIDVQTRLITPICPHYAEHVWRELLRKDGLVVNAGWPTADSPDETLKAANKYLQDSIVLMRKLLQKQIMGSKKSNKKGAPAATLTEEKITETRVHFAPDGEILEALQKSSAGQDANFKKVQKLCMPFLRFKKEEAIAIGVQALNLKLPFGEIEVLQENSDLIKRQIGLELVEILSANDHDARAKAGSFSSLLDQNPPSPGQPTAIFLLR</sequence>
<evidence type="ECO:0000256" key="7">
    <source>
        <dbReference type="SAM" id="MobiDB-lite"/>
    </source>
</evidence>
<dbReference type="Pfam" id="PF08264">
    <property type="entry name" value="Anticodon_1"/>
    <property type="match status" value="1"/>
</dbReference>
<evidence type="ECO:0000256" key="6">
    <source>
        <dbReference type="ARBA" id="ARBA00023146"/>
    </source>
</evidence>
<keyword evidence="4" id="KW-0067">ATP-binding</keyword>
<reference evidence="9" key="2">
    <citation type="journal article" date="2023" name="Int. J. Mol. Sci.">
        <title>De Novo Assembly and Annotation of 11 Diverse Shrub Willow (Salix) Genomes Reveals Novel Gene Organization in Sex-Linked Regions.</title>
        <authorList>
            <person name="Hyden B."/>
            <person name="Feng K."/>
            <person name="Yates T.B."/>
            <person name="Jawdy S."/>
            <person name="Cereghino C."/>
            <person name="Smart L.B."/>
            <person name="Muchero W."/>
        </authorList>
    </citation>
    <scope>NUCLEOTIDE SEQUENCE</scope>
    <source>
        <tissue evidence="9">Shoot tip</tissue>
    </source>
</reference>
<evidence type="ECO:0000256" key="2">
    <source>
        <dbReference type="ARBA" id="ARBA00022598"/>
    </source>
</evidence>
<evidence type="ECO:0000259" key="8">
    <source>
        <dbReference type="Pfam" id="PF08264"/>
    </source>
</evidence>
<keyword evidence="10" id="KW-1185">Reference proteome</keyword>
<dbReference type="Gene3D" id="1.10.730.10">
    <property type="entry name" value="Isoleucyl-tRNA Synthetase, Domain 1"/>
    <property type="match status" value="1"/>
</dbReference>
<keyword evidence="5" id="KW-0648">Protein biosynthesis</keyword>
<dbReference type="SUPFAM" id="SSF47323">
    <property type="entry name" value="Anticodon-binding domain of a subclass of class I aminoacyl-tRNA synthetases"/>
    <property type="match status" value="1"/>
</dbReference>
<evidence type="ECO:0000256" key="4">
    <source>
        <dbReference type="ARBA" id="ARBA00022840"/>
    </source>
</evidence>
<evidence type="ECO:0000256" key="1">
    <source>
        <dbReference type="ARBA" id="ARBA00005594"/>
    </source>
</evidence>
<dbReference type="PANTHER" id="PTHR45794:SF1">
    <property type="entry name" value="LEUCINE--TRNA LIGASE, CYTOPLASMIC"/>
    <property type="match status" value="1"/>
</dbReference>
<keyword evidence="6" id="KW-0030">Aminoacyl-tRNA synthetase</keyword>
<dbReference type="InterPro" id="IPR013155">
    <property type="entry name" value="M/V/L/I-tRNA-synth_anticd-bd"/>
</dbReference>
<comment type="caution">
    <text evidence="9">The sequence shown here is derived from an EMBL/GenBank/DDBJ whole genome shotgun (WGS) entry which is preliminary data.</text>
</comment>
<evidence type="ECO:0000256" key="3">
    <source>
        <dbReference type="ARBA" id="ARBA00022741"/>
    </source>
</evidence>
<keyword evidence="2" id="KW-0436">Ligase</keyword>
<protein>
    <recommendedName>
        <fullName evidence="8">Methionyl/Valyl/Leucyl/Isoleucyl-tRNA synthetase anticodon-binding domain-containing protein</fullName>
    </recommendedName>
</protein>
<dbReference type="InterPro" id="IPR004493">
    <property type="entry name" value="Leu-tRNA-synth_Ia_arc/euk"/>
</dbReference>
<comment type="similarity">
    <text evidence="1">Belongs to the class-I aminoacyl-tRNA synthetase family.</text>
</comment>
<proteinExistence type="inferred from homology"/>
<dbReference type="InterPro" id="IPR009080">
    <property type="entry name" value="tRNAsynth_Ia_anticodon-bd"/>
</dbReference>
<evidence type="ECO:0000313" key="10">
    <source>
        <dbReference type="Proteomes" id="UP001141253"/>
    </source>
</evidence>
<gene>
    <name evidence="9" type="ORF">OIU77_024028</name>
</gene>
<keyword evidence="3" id="KW-0547">Nucleotide-binding</keyword>
<feature type="region of interest" description="Disordered" evidence="7">
    <location>
        <begin position="223"/>
        <end position="245"/>
    </location>
</feature>
<dbReference type="PANTHER" id="PTHR45794">
    <property type="entry name" value="LEUCYL-TRNA SYNTHETASE"/>
    <property type="match status" value="1"/>
</dbReference>
<feature type="domain" description="Methionyl/Valyl/Leucyl/Isoleucyl-tRNA synthetase anticodon-binding" evidence="8">
    <location>
        <begin position="31"/>
        <end position="110"/>
    </location>
</feature>
<reference evidence="9" key="1">
    <citation type="submission" date="2022-10" db="EMBL/GenBank/DDBJ databases">
        <authorList>
            <person name="Hyden B.L."/>
            <person name="Feng K."/>
            <person name="Yates T."/>
            <person name="Jawdy S."/>
            <person name="Smart L.B."/>
            <person name="Muchero W."/>
        </authorList>
    </citation>
    <scope>NUCLEOTIDE SEQUENCE</scope>
    <source>
        <tissue evidence="9">Shoot tip</tissue>
    </source>
</reference>
<accession>A0ABQ9C9Z8</accession>